<dbReference type="PRINTS" id="PR01217">
    <property type="entry name" value="PRICHEXTENSN"/>
</dbReference>
<dbReference type="Proteomes" id="UP001633002">
    <property type="component" value="Unassembled WGS sequence"/>
</dbReference>
<evidence type="ECO:0000256" key="1">
    <source>
        <dbReference type="SAM" id="MobiDB-lite"/>
    </source>
</evidence>
<evidence type="ECO:0000256" key="2">
    <source>
        <dbReference type="SAM" id="SignalP"/>
    </source>
</evidence>
<accession>A0ABD3GQ35</accession>
<gene>
    <name evidence="3" type="ORF">R1sor_024039</name>
</gene>
<reference evidence="3 4" key="1">
    <citation type="submission" date="2024-09" db="EMBL/GenBank/DDBJ databases">
        <title>Chromosome-scale assembly of Riccia sorocarpa.</title>
        <authorList>
            <person name="Paukszto L."/>
        </authorList>
    </citation>
    <scope>NUCLEOTIDE SEQUENCE [LARGE SCALE GENOMIC DNA]</scope>
    <source>
        <strain evidence="3">LP-2024</strain>
        <tissue evidence="3">Aerial parts of the thallus</tissue>
    </source>
</reference>
<feature type="compositionally biased region" description="Basic and acidic residues" evidence="1">
    <location>
        <begin position="156"/>
        <end position="165"/>
    </location>
</feature>
<keyword evidence="4" id="KW-1185">Reference proteome</keyword>
<organism evidence="3 4">
    <name type="scientific">Riccia sorocarpa</name>
    <dbReference type="NCBI Taxonomy" id="122646"/>
    <lineage>
        <taxon>Eukaryota</taxon>
        <taxon>Viridiplantae</taxon>
        <taxon>Streptophyta</taxon>
        <taxon>Embryophyta</taxon>
        <taxon>Marchantiophyta</taxon>
        <taxon>Marchantiopsida</taxon>
        <taxon>Marchantiidae</taxon>
        <taxon>Marchantiales</taxon>
        <taxon>Ricciaceae</taxon>
        <taxon>Riccia</taxon>
    </lineage>
</organism>
<feature type="signal peptide" evidence="2">
    <location>
        <begin position="1"/>
        <end position="27"/>
    </location>
</feature>
<feature type="chain" id="PRO_5044811077" evidence="2">
    <location>
        <begin position="28"/>
        <end position="347"/>
    </location>
</feature>
<keyword evidence="2" id="KW-0732">Signal</keyword>
<protein>
    <submittedName>
        <fullName evidence="3">Uncharacterized protein</fullName>
    </submittedName>
</protein>
<comment type="caution">
    <text evidence="3">The sequence shown here is derived from an EMBL/GenBank/DDBJ whole genome shotgun (WGS) entry which is preliminary data.</text>
</comment>
<name>A0ABD3GQ35_9MARC</name>
<evidence type="ECO:0000313" key="4">
    <source>
        <dbReference type="Proteomes" id="UP001633002"/>
    </source>
</evidence>
<feature type="region of interest" description="Disordered" evidence="1">
    <location>
        <begin position="49"/>
        <end position="165"/>
    </location>
</feature>
<evidence type="ECO:0000313" key="3">
    <source>
        <dbReference type="EMBL" id="KAL3681083.1"/>
    </source>
</evidence>
<feature type="compositionally biased region" description="Pro residues" evidence="1">
    <location>
        <begin position="56"/>
        <end position="139"/>
    </location>
</feature>
<dbReference type="EMBL" id="JBJQOH010000007">
    <property type="protein sequence ID" value="KAL3681083.1"/>
    <property type="molecule type" value="Genomic_DNA"/>
</dbReference>
<sequence>MESLFRRVGVTMVTFAVVILLVHTSSAEGTPSPTTRKLKFASDFNWPWPEHKPPYGDKPPPYGDKPPPYGDKPPPYGDKPPPYGDKPPPYGDKPPPYGDKPPPYGEKPPPYGDKPPPYGDKPPPYGDKPPPYGDKPPPYGDKSPPYGDKPPPYGDKPPERGGEREDLVTGTRWWLRWKGQLEESMQQHLYWPLEIETIRSPILGGILKQNKTLEAIRERIIPDDPMFYLEYLPQIETLSLPVEIALDSLPPLASSFIEKLSSEYPFIYWTIRDYAAAYSSHSMSLRQMQVVCILKIIGLAVYFGDRAEKSSPRKGYTKGYIWISFKPDDIRRQAEASTKRHAEGWSF</sequence>
<dbReference type="AlphaFoldDB" id="A0ABD3GQ35"/>
<proteinExistence type="predicted"/>